<keyword evidence="5 9" id="KW-0862">Zinc</keyword>
<evidence type="ECO:0000259" key="10">
    <source>
        <dbReference type="SMART" id="SM00829"/>
    </source>
</evidence>
<proteinExistence type="inferred from homology"/>
<evidence type="ECO:0000256" key="4">
    <source>
        <dbReference type="ARBA" id="ARBA00022723"/>
    </source>
</evidence>
<gene>
    <name evidence="11" type="ORF">HLY00_322</name>
</gene>
<dbReference type="Proteomes" id="UP000570517">
    <property type="component" value="Unassembled WGS sequence"/>
</dbReference>
<accession>A0A850PEL0</accession>
<comment type="similarity">
    <text evidence="2 9">Belongs to the zinc-containing alcohol dehydrogenase family.</text>
</comment>
<comment type="catalytic activity">
    <reaction evidence="7">
        <text>a secondary alcohol + NAD(+) = a ketone + NADH + H(+)</text>
        <dbReference type="Rhea" id="RHEA:10740"/>
        <dbReference type="ChEBI" id="CHEBI:15378"/>
        <dbReference type="ChEBI" id="CHEBI:17087"/>
        <dbReference type="ChEBI" id="CHEBI:35681"/>
        <dbReference type="ChEBI" id="CHEBI:57540"/>
        <dbReference type="ChEBI" id="CHEBI:57945"/>
        <dbReference type="EC" id="1.1.1.1"/>
    </reaction>
</comment>
<dbReference type="Pfam" id="PF08240">
    <property type="entry name" value="ADH_N"/>
    <property type="match status" value="1"/>
</dbReference>
<dbReference type="SMART" id="SM00829">
    <property type="entry name" value="PKS_ER"/>
    <property type="match status" value="1"/>
</dbReference>
<name>A0A850PEL0_9MYCO</name>
<dbReference type="InterPro" id="IPR002328">
    <property type="entry name" value="ADH_Zn_CS"/>
</dbReference>
<keyword evidence="4 9" id="KW-0479">Metal-binding</keyword>
<dbReference type="InterPro" id="IPR036291">
    <property type="entry name" value="NAD(P)-bd_dom_sf"/>
</dbReference>
<dbReference type="EMBL" id="JABFYL010000008">
    <property type="protein sequence ID" value="NVN48899.1"/>
    <property type="molecule type" value="Genomic_DNA"/>
</dbReference>
<dbReference type="InterPro" id="IPR020843">
    <property type="entry name" value="ER"/>
</dbReference>
<dbReference type="InterPro" id="IPR011032">
    <property type="entry name" value="GroES-like_sf"/>
</dbReference>
<dbReference type="PANTHER" id="PTHR42940:SF8">
    <property type="entry name" value="VACUOLAR PROTEIN SORTING-ASSOCIATED PROTEIN 11"/>
    <property type="match status" value="1"/>
</dbReference>
<evidence type="ECO:0000256" key="2">
    <source>
        <dbReference type="ARBA" id="ARBA00008072"/>
    </source>
</evidence>
<evidence type="ECO:0000256" key="9">
    <source>
        <dbReference type="RuleBase" id="RU361277"/>
    </source>
</evidence>
<dbReference type="InterPro" id="IPR013149">
    <property type="entry name" value="ADH-like_C"/>
</dbReference>
<dbReference type="PANTHER" id="PTHR42940">
    <property type="entry name" value="ALCOHOL DEHYDROGENASE 1-RELATED"/>
    <property type="match status" value="1"/>
</dbReference>
<dbReference type="Gene3D" id="3.40.50.720">
    <property type="entry name" value="NAD(P)-binding Rossmann-like Domain"/>
    <property type="match status" value="1"/>
</dbReference>
<evidence type="ECO:0000256" key="1">
    <source>
        <dbReference type="ARBA" id="ARBA00001947"/>
    </source>
</evidence>
<comment type="cofactor">
    <cofactor evidence="1 9">
        <name>Zn(2+)</name>
        <dbReference type="ChEBI" id="CHEBI:29105"/>
    </cofactor>
</comment>
<dbReference type="GO" id="GO:0008270">
    <property type="term" value="F:zinc ion binding"/>
    <property type="evidence" value="ECO:0007669"/>
    <property type="project" value="InterPro"/>
</dbReference>
<evidence type="ECO:0000256" key="7">
    <source>
        <dbReference type="ARBA" id="ARBA00049164"/>
    </source>
</evidence>
<reference evidence="11 12" key="1">
    <citation type="submission" date="2020-05" db="EMBL/GenBank/DDBJ databases">
        <title>Draft genome sequence of Mycobacterium hippocampi DL, isolated from European seabass, Dicentrarchus labrax, reared in fish farms.</title>
        <authorList>
            <person name="Stathopoulou P."/>
            <person name="Asimakis E."/>
            <person name="Tzokas K."/>
            <person name="Batargias C."/>
            <person name="Tsiamis G."/>
        </authorList>
    </citation>
    <scope>NUCLEOTIDE SEQUENCE [LARGE SCALE GENOMIC DNA]</scope>
    <source>
        <strain evidence="11 12">DL</strain>
    </source>
</reference>
<protein>
    <recommendedName>
        <fullName evidence="3">alcohol dehydrogenase</fullName>
        <ecNumber evidence="3">1.1.1.1</ecNumber>
    </recommendedName>
</protein>
<dbReference type="SUPFAM" id="SSF50129">
    <property type="entry name" value="GroES-like"/>
    <property type="match status" value="1"/>
</dbReference>
<sequence length="350" mass="36248">MRRAIKAFQFVEWQRPGQLRDVPVPEPGPGEVLVKVGGAGACHSDLHLLEAPAGSTSMTLPFTLGHENAGWVETLGPGATGFAPGDPVVVYGPWGCGLCMNCRQGMENYCQTPGKPSPGGLGGTDGGMAEFLLVPATRYLIPLGDLDPREAAPLTDAGLTSYHAVKRSAHLLGPGSTAVVIGAGGLGQMAIQMLKALNSATTVVAVDASPDKLKIATTMGADEALISGDDAVTRIKDITAGQGAELVLDLVGVHPTLSMAAAVSRVLGHLTIVGLGDAALPVNFHNPAQECSVAAPFWGTIPELIEVISLARAGKIKMLVEHFTLDDAAHAYELLHDGRIQGRAVITPND</sequence>
<dbReference type="GO" id="GO:0004022">
    <property type="term" value="F:alcohol dehydrogenase (NAD+) activity"/>
    <property type="evidence" value="ECO:0007669"/>
    <property type="project" value="UniProtKB-EC"/>
</dbReference>
<dbReference type="EC" id="1.1.1.1" evidence="3"/>
<dbReference type="InterPro" id="IPR013154">
    <property type="entry name" value="ADH-like_N"/>
</dbReference>
<dbReference type="Gene3D" id="3.90.180.10">
    <property type="entry name" value="Medium-chain alcohol dehydrogenases, catalytic domain"/>
    <property type="match status" value="1"/>
</dbReference>
<organism evidence="11 12">
    <name type="scientific">Mycolicibacterium hippocampi</name>
    <dbReference type="NCBI Taxonomy" id="659824"/>
    <lineage>
        <taxon>Bacteria</taxon>
        <taxon>Bacillati</taxon>
        <taxon>Actinomycetota</taxon>
        <taxon>Actinomycetes</taxon>
        <taxon>Mycobacteriales</taxon>
        <taxon>Mycobacteriaceae</taxon>
        <taxon>Mycolicibacterium</taxon>
    </lineage>
</organism>
<evidence type="ECO:0000256" key="3">
    <source>
        <dbReference type="ARBA" id="ARBA00013190"/>
    </source>
</evidence>
<comment type="catalytic activity">
    <reaction evidence="8">
        <text>a primary alcohol + NAD(+) = an aldehyde + NADH + H(+)</text>
        <dbReference type="Rhea" id="RHEA:10736"/>
        <dbReference type="ChEBI" id="CHEBI:15378"/>
        <dbReference type="ChEBI" id="CHEBI:15734"/>
        <dbReference type="ChEBI" id="CHEBI:17478"/>
        <dbReference type="ChEBI" id="CHEBI:57540"/>
        <dbReference type="ChEBI" id="CHEBI:57945"/>
        <dbReference type="EC" id="1.1.1.1"/>
    </reaction>
</comment>
<evidence type="ECO:0000256" key="6">
    <source>
        <dbReference type="ARBA" id="ARBA00023002"/>
    </source>
</evidence>
<comment type="caution">
    <text evidence="11">The sequence shown here is derived from an EMBL/GenBank/DDBJ whole genome shotgun (WGS) entry which is preliminary data.</text>
</comment>
<dbReference type="RefSeq" id="WP_218620308.1">
    <property type="nucleotide sequence ID" value="NZ_JABFYL010000008.1"/>
</dbReference>
<dbReference type="SUPFAM" id="SSF51735">
    <property type="entry name" value="NAD(P)-binding Rossmann-fold domains"/>
    <property type="match status" value="1"/>
</dbReference>
<evidence type="ECO:0000256" key="8">
    <source>
        <dbReference type="ARBA" id="ARBA00049243"/>
    </source>
</evidence>
<evidence type="ECO:0000313" key="11">
    <source>
        <dbReference type="EMBL" id="NVN48899.1"/>
    </source>
</evidence>
<keyword evidence="12" id="KW-1185">Reference proteome</keyword>
<evidence type="ECO:0000313" key="12">
    <source>
        <dbReference type="Proteomes" id="UP000570517"/>
    </source>
</evidence>
<keyword evidence="6 11" id="KW-0560">Oxidoreductase</keyword>
<dbReference type="Pfam" id="PF00107">
    <property type="entry name" value="ADH_zinc_N"/>
    <property type="match status" value="1"/>
</dbReference>
<evidence type="ECO:0000256" key="5">
    <source>
        <dbReference type="ARBA" id="ARBA00022833"/>
    </source>
</evidence>
<dbReference type="CDD" id="cd05284">
    <property type="entry name" value="arabinose_DH_like"/>
    <property type="match status" value="1"/>
</dbReference>
<dbReference type="PROSITE" id="PS00059">
    <property type="entry name" value="ADH_ZINC"/>
    <property type="match status" value="1"/>
</dbReference>
<dbReference type="AlphaFoldDB" id="A0A850PEL0"/>
<feature type="domain" description="Enoyl reductase (ER)" evidence="10">
    <location>
        <begin position="17"/>
        <end position="346"/>
    </location>
</feature>